<dbReference type="SUPFAM" id="SSF54897">
    <property type="entry name" value="Protease propeptides/inhibitors"/>
    <property type="match status" value="1"/>
</dbReference>
<dbReference type="InterPro" id="IPR010259">
    <property type="entry name" value="S8pro/Inhibitor_I9"/>
</dbReference>
<dbReference type="AlphaFoldDB" id="A0A2T3J7L3"/>
<dbReference type="PROSITE" id="PS51829">
    <property type="entry name" value="P_HOMO_B"/>
    <property type="match status" value="1"/>
</dbReference>
<sequence length="681" mass="72044">MNRKNKISVAGITLSVITIALGVSASANANELASFSKPNIPVKYIVKFKDQQDNTRLLRSASTAFSGERVAQETLLDRLSAKQVEKFGSASAYSALLDTKAINQLQSNPEVEYVEVDQPRYLLSQSLPWGQTFVGATQLSDSNAGNRTVCIIDSGYDLAHNDLSGNQVDGTNDSGTGNWSSPGNHNAHGTHVAGTIAAISNTEGVVGVLPNQNANLHIVKVFNESGWGYSSSLVKAIDTCVANGANVINMSLGGDNSSRTEENTLKDHYNNGVLLIAAAGNDGNTAHSYPASYDSVVSVAAIDNQKHHADFSQATNQVEISAPGEAILSTVTLGEGRLADISLAGQRYFDRGVVPHNRLVNINGSYESSPVPGSKTGELARCDTSSGSFNCGDMTGKICLTERIGNQDSSGVYPEVDAVKACYNAGASAAIVYSNAELAGLQNPFLVDTNDSYNLVSVSVDRDLGLELTNAVGQTITVDSSVNEDYEYYNGTSMATPHVTGVAALVWSYHPQCSAKQVRDALNATAEDIDVVGRDNRTGNGLINAVAAKEYLDAGCNGPDGSGGGSKASSFENTQVTAIPDNNLSDITSDINVTRQGDAGVVTVDLNITHTYIGDLNVALISPTGQSVVLHNNSGRSSNDIIKLFEADFTGVESEGTWQLKVYDDSRRDTGTLNNWRINFK</sequence>
<dbReference type="SUPFAM" id="SSF49785">
    <property type="entry name" value="Galactose-binding domain-like"/>
    <property type="match status" value="1"/>
</dbReference>
<dbReference type="PRINTS" id="PR00723">
    <property type="entry name" value="SUBTILISIN"/>
</dbReference>
<dbReference type="Pfam" id="PF02225">
    <property type="entry name" value="PA"/>
    <property type="match status" value="1"/>
</dbReference>
<dbReference type="PROSITE" id="PS51892">
    <property type="entry name" value="SUBTILASE"/>
    <property type="match status" value="1"/>
</dbReference>
<keyword evidence="3 8" id="KW-0645">Protease</keyword>
<dbReference type="GO" id="GO:0004252">
    <property type="term" value="F:serine-type endopeptidase activity"/>
    <property type="evidence" value="ECO:0007669"/>
    <property type="project" value="UniProtKB-UniRule"/>
</dbReference>
<dbReference type="CDD" id="cd04817">
    <property type="entry name" value="PA_VapT_like"/>
    <property type="match status" value="1"/>
</dbReference>
<evidence type="ECO:0000313" key="12">
    <source>
        <dbReference type="Proteomes" id="UP000240987"/>
    </source>
</evidence>
<keyword evidence="9" id="KW-0732">Signal</keyword>
<dbReference type="Gene3D" id="3.50.30.30">
    <property type="match status" value="1"/>
</dbReference>
<evidence type="ECO:0000256" key="1">
    <source>
        <dbReference type="ARBA" id="ARBA00011073"/>
    </source>
</evidence>
<reference evidence="11 12" key="1">
    <citation type="submission" date="2018-01" db="EMBL/GenBank/DDBJ databases">
        <title>Whole genome sequencing of Histamine producing bacteria.</title>
        <authorList>
            <person name="Butler K."/>
        </authorList>
    </citation>
    <scope>NUCLEOTIDE SEQUENCE [LARGE SCALE GENOMIC DNA]</scope>
    <source>
        <strain evidence="11 12">JCM 12947</strain>
    </source>
</reference>
<keyword evidence="2" id="KW-0134">Cell wall</keyword>
<feature type="signal peptide" evidence="9">
    <location>
        <begin position="1"/>
        <end position="29"/>
    </location>
</feature>
<dbReference type="Proteomes" id="UP000240987">
    <property type="component" value="Unassembled WGS sequence"/>
</dbReference>
<dbReference type="PANTHER" id="PTHR43806:SF11">
    <property type="entry name" value="CEREVISIN-RELATED"/>
    <property type="match status" value="1"/>
</dbReference>
<evidence type="ECO:0000256" key="3">
    <source>
        <dbReference type="ARBA" id="ARBA00022670"/>
    </source>
</evidence>
<comment type="similarity">
    <text evidence="1 8">Belongs to the peptidase S8 family.</text>
</comment>
<dbReference type="InterPro" id="IPR037045">
    <property type="entry name" value="S8pro/Inhibitor_I9_sf"/>
</dbReference>
<dbReference type="Pfam" id="PF00082">
    <property type="entry name" value="Peptidase_S8"/>
    <property type="match status" value="2"/>
</dbReference>
<dbReference type="InterPro" id="IPR036852">
    <property type="entry name" value="Peptidase_S8/S53_dom_sf"/>
</dbReference>
<dbReference type="InterPro" id="IPR034202">
    <property type="entry name" value="Subtilisin_Carlsberg-like"/>
</dbReference>
<feature type="active site" description="Charge relay system" evidence="7 8">
    <location>
        <position position="493"/>
    </location>
</feature>
<evidence type="ECO:0000256" key="5">
    <source>
        <dbReference type="ARBA" id="ARBA00022801"/>
    </source>
</evidence>
<dbReference type="GO" id="GO:0005615">
    <property type="term" value="C:extracellular space"/>
    <property type="evidence" value="ECO:0007669"/>
    <property type="project" value="TreeGrafter"/>
</dbReference>
<dbReference type="Pfam" id="PF01483">
    <property type="entry name" value="P_proprotein"/>
    <property type="match status" value="1"/>
</dbReference>
<evidence type="ECO:0000256" key="9">
    <source>
        <dbReference type="SAM" id="SignalP"/>
    </source>
</evidence>
<dbReference type="InterPro" id="IPR050131">
    <property type="entry name" value="Peptidase_S8_subtilisin-like"/>
</dbReference>
<dbReference type="PANTHER" id="PTHR43806">
    <property type="entry name" value="PEPTIDASE S8"/>
    <property type="match status" value="1"/>
</dbReference>
<dbReference type="Pfam" id="PF05922">
    <property type="entry name" value="Inhibitor_I9"/>
    <property type="match status" value="1"/>
</dbReference>
<dbReference type="CDD" id="cd07477">
    <property type="entry name" value="Peptidases_S8_Subtilisin_subset"/>
    <property type="match status" value="1"/>
</dbReference>
<dbReference type="PROSITE" id="PS00138">
    <property type="entry name" value="SUBTILASE_SER"/>
    <property type="match status" value="1"/>
</dbReference>
<gene>
    <name evidence="11" type="ORF">C9J12_26030</name>
</gene>
<dbReference type="GO" id="GO:0006508">
    <property type="term" value="P:proteolysis"/>
    <property type="evidence" value="ECO:0007669"/>
    <property type="project" value="UniProtKB-KW"/>
</dbReference>
<dbReference type="InterPro" id="IPR002884">
    <property type="entry name" value="P_dom"/>
</dbReference>
<keyword evidence="5 8" id="KW-0378">Hydrolase</keyword>
<protein>
    <submittedName>
        <fullName evidence="11">Peptidase S8</fullName>
    </submittedName>
</protein>
<dbReference type="InterPro" id="IPR023828">
    <property type="entry name" value="Peptidase_S8_Ser-AS"/>
</dbReference>
<evidence type="ECO:0000256" key="4">
    <source>
        <dbReference type="ARBA" id="ARBA00022723"/>
    </source>
</evidence>
<evidence type="ECO:0000259" key="10">
    <source>
        <dbReference type="PROSITE" id="PS51829"/>
    </source>
</evidence>
<dbReference type="InterPro" id="IPR008979">
    <property type="entry name" value="Galactose-bd-like_sf"/>
</dbReference>
<feature type="chain" id="PRO_5015550431" evidence="9">
    <location>
        <begin position="30"/>
        <end position="681"/>
    </location>
</feature>
<proteinExistence type="inferred from homology"/>
<feature type="active site" description="Charge relay system" evidence="7 8">
    <location>
        <position position="153"/>
    </location>
</feature>
<dbReference type="Gene3D" id="2.60.120.260">
    <property type="entry name" value="Galactose-binding domain-like"/>
    <property type="match status" value="1"/>
</dbReference>
<keyword evidence="2" id="KW-0964">Secreted</keyword>
<dbReference type="InterPro" id="IPR015500">
    <property type="entry name" value="Peptidase_S8_subtilisin-rel"/>
</dbReference>
<evidence type="ECO:0000256" key="6">
    <source>
        <dbReference type="ARBA" id="ARBA00022825"/>
    </source>
</evidence>
<dbReference type="PROSITE" id="PS00137">
    <property type="entry name" value="SUBTILASE_HIS"/>
    <property type="match status" value="1"/>
</dbReference>
<dbReference type="RefSeq" id="WP_107245499.1">
    <property type="nucleotide sequence ID" value="NZ_PYMJ01000043.1"/>
</dbReference>
<keyword evidence="4" id="KW-0479">Metal-binding</keyword>
<dbReference type="EMBL" id="PYMJ01000043">
    <property type="protein sequence ID" value="PSU44757.1"/>
    <property type="molecule type" value="Genomic_DNA"/>
</dbReference>
<dbReference type="GO" id="GO:0046872">
    <property type="term" value="F:metal ion binding"/>
    <property type="evidence" value="ECO:0007669"/>
    <property type="project" value="UniProtKB-KW"/>
</dbReference>
<dbReference type="InterPro" id="IPR003137">
    <property type="entry name" value="PA_domain"/>
</dbReference>
<name>A0A2T3J7L3_9GAMM</name>
<dbReference type="Gene3D" id="3.40.50.200">
    <property type="entry name" value="Peptidase S8/S53 domain"/>
    <property type="match status" value="1"/>
</dbReference>
<evidence type="ECO:0000256" key="7">
    <source>
        <dbReference type="PIRSR" id="PIRSR615500-1"/>
    </source>
</evidence>
<dbReference type="Gene3D" id="3.30.70.80">
    <property type="entry name" value="Peptidase S8 propeptide/proteinase inhibitor I9"/>
    <property type="match status" value="1"/>
</dbReference>
<accession>A0A2T3J7L3</accession>
<evidence type="ECO:0000256" key="8">
    <source>
        <dbReference type="PROSITE-ProRule" id="PRU01240"/>
    </source>
</evidence>
<dbReference type="InterPro" id="IPR000209">
    <property type="entry name" value="Peptidase_S8/S53_dom"/>
</dbReference>
<feature type="active site" description="Charge relay system" evidence="7 8">
    <location>
        <position position="188"/>
    </location>
</feature>
<keyword evidence="6 8" id="KW-0720">Serine protease</keyword>
<dbReference type="OrthoDB" id="9790784at2"/>
<feature type="domain" description="P/Homo B" evidence="10">
    <location>
        <begin position="557"/>
        <end position="681"/>
    </location>
</feature>
<dbReference type="SUPFAM" id="SSF52743">
    <property type="entry name" value="Subtilisin-like"/>
    <property type="match status" value="1"/>
</dbReference>
<evidence type="ECO:0000313" key="11">
    <source>
        <dbReference type="EMBL" id="PSU44757.1"/>
    </source>
</evidence>
<dbReference type="InterPro" id="IPR022398">
    <property type="entry name" value="Peptidase_S8_His-AS"/>
</dbReference>
<keyword evidence="12" id="KW-1185">Reference proteome</keyword>
<evidence type="ECO:0000256" key="2">
    <source>
        <dbReference type="ARBA" id="ARBA00022512"/>
    </source>
</evidence>
<organism evidence="11 12">
    <name type="scientific">Photobacterium frigidiphilum</name>
    <dbReference type="NCBI Taxonomy" id="264736"/>
    <lineage>
        <taxon>Bacteria</taxon>
        <taxon>Pseudomonadati</taxon>
        <taxon>Pseudomonadota</taxon>
        <taxon>Gammaproteobacteria</taxon>
        <taxon>Vibrionales</taxon>
        <taxon>Vibrionaceae</taxon>
        <taxon>Photobacterium</taxon>
    </lineage>
</organism>
<comment type="caution">
    <text evidence="11">The sequence shown here is derived from an EMBL/GenBank/DDBJ whole genome shotgun (WGS) entry which is preliminary data.</text>
</comment>